<protein>
    <recommendedName>
        <fullName evidence="2">histidine kinase</fullName>
        <ecNumber evidence="2">2.7.13.3</ecNumber>
    </recommendedName>
</protein>
<keyword evidence="4" id="KW-0808">Transferase</keyword>
<organism evidence="11 12">
    <name type="scientific">Paracoccus haeundaensis</name>
    <dbReference type="NCBI Taxonomy" id="225362"/>
    <lineage>
        <taxon>Bacteria</taxon>
        <taxon>Pseudomonadati</taxon>
        <taxon>Pseudomonadota</taxon>
        <taxon>Alphaproteobacteria</taxon>
        <taxon>Rhodobacterales</taxon>
        <taxon>Paracoccaceae</taxon>
        <taxon>Paracoccus</taxon>
    </lineage>
</organism>
<evidence type="ECO:0000256" key="2">
    <source>
        <dbReference type="ARBA" id="ARBA00012438"/>
    </source>
</evidence>
<comment type="catalytic activity">
    <reaction evidence="1">
        <text>ATP + protein L-histidine = ADP + protein N-phospho-L-histidine.</text>
        <dbReference type="EC" id="2.7.13.3"/>
    </reaction>
</comment>
<evidence type="ECO:0000259" key="8">
    <source>
        <dbReference type="SMART" id="SM00065"/>
    </source>
</evidence>
<keyword evidence="7" id="KW-0067">ATP-binding</keyword>
<dbReference type="InterPro" id="IPR036890">
    <property type="entry name" value="HATPase_C_sf"/>
</dbReference>
<dbReference type="InterPro" id="IPR029016">
    <property type="entry name" value="GAF-like_dom_sf"/>
</dbReference>
<accession>A0A5C4R9I2</accession>
<dbReference type="SMART" id="SM00065">
    <property type="entry name" value="GAF"/>
    <property type="match status" value="1"/>
</dbReference>
<dbReference type="RefSeq" id="WP_139597918.1">
    <property type="nucleotide sequence ID" value="NZ_VDDC01000008.1"/>
</dbReference>
<evidence type="ECO:0000256" key="3">
    <source>
        <dbReference type="ARBA" id="ARBA00022553"/>
    </source>
</evidence>
<feature type="domain" description="GAF" evidence="8">
    <location>
        <begin position="45"/>
        <end position="193"/>
    </location>
</feature>
<proteinExistence type="predicted"/>
<dbReference type="Pfam" id="PF13185">
    <property type="entry name" value="GAF_2"/>
    <property type="match status" value="1"/>
</dbReference>
<dbReference type="InterPro" id="IPR003018">
    <property type="entry name" value="GAF"/>
</dbReference>
<gene>
    <name evidence="11" type="ORF">FHD67_04135</name>
</gene>
<evidence type="ECO:0000256" key="7">
    <source>
        <dbReference type="ARBA" id="ARBA00022840"/>
    </source>
</evidence>
<dbReference type="SUPFAM" id="SSF55874">
    <property type="entry name" value="ATPase domain of HSP90 chaperone/DNA topoisomerase II/histidine kinase"/>
    <property type="match status" value="1"/>
</dbReference>
<sequence length="405" mass="44062">MDEDHRISRAAAPAKCGDVAEELAYRLRQQKLTAAFGEYALRARDVTDMLQEASRVCALGLNSQFCKVMEYLPAEGRFLVKSGVGWRDGVVGHARVGADAESPTGYAFQTGEPVISNHLSKETRFRTPSLLAEHGIRRAINVLIQGDGDRYGVLEVDSPNEGWFSPADLAFLQGFANLIGVALERHRVEEALRASEARLQDALTHQEILTREISHRVKNSLAMVAGLLGMQRHAISDPGLARVLDDAQGRVMTIAQVHDQLWRANEVHMVDLAPFMGALCTQLRESAAPGLSLECDFAPVKLVTDQAIPLALLANELVTNAFKYAYSKAGGSVQVTIRVIDPGQLRLTVCDRGRGLPAGFDAAEASSLGMTLIAGMGRQLRGRSEWRDAQPGTCYVLDFAAQQDA</sequence>
<keyword evidence="3" id="KW-0597">Phosphoprotein</keyword>
<evidence type="ECO:0000259" key="9">
    <source>
        <dbReference type="SMART" id="SM00387"/>
    </source>
</evidence>
<evidence type="ECO:0000259" key="10">
    <source>
        <dbReference type="SMART" id="SM00911"/>
    </source>
</evidence>
<keyword evidence="5" id="KW-0547">Nucleotide-binding</keyword>
<keyword evidence="12" id="KW-1185">Reference proteome</keyword>
<evidence type="ECO:0000256" key="1">
    <source>
        <dbReference type="ARBA" id="ARBA00000085"/>
    </source>
</evidence>
<dbReference type="EMBL" id="VDDC01000008">
    <property type="protein sequence ID" value="TNH40407.1"/>
    <property type="molecule type" value="Genomic_DNA"/>
</dbReference>
<dbReference type="Gene3D" id="3.30.565.10">
    <property type="entry name" value="Histidine kinase-like ATPase, C-terminal domain"/>
    <property type="match status" value="1"/>
</dbReference>
<dbReference type="InterPro" id="IPR003594">
    <property type="entry name" value="HATPase_dom"/>
</dbReference>
<dbReference type="Proteomes" id="UP000304880">
    <property type="component" value="Unassembled WGS sequence"/>
</dbReference>
<dbReference type="SMART" id="SM00911">
    <property type="entry name" value="HWE_HK"/>
    <property type="match status" value="1"/>
</dbReference>
<dbReference type="PANTHER" id="PTHR41523:SF8">
    <property type="entry name" value="ETHYLENE RESPONSE SENSOR PROTEIN"/>
    <property type="match status" value="1"/>
</dbReference>
<comment type="caution">
    <text evidence="11">The sequence shown here is derived from an EMBL/GenBank/DDBJ whole genome shotgun (WGS) entry which is preliminary data.</text>
</comment>
<dbReference type="InterPro" id="IPR011495">
    <property type="entry name" value="Sig_transdc_His_kin_sub2_dim/P"/>
</dbReference>
<dbReference type="GO" id="GO:0004673">
    <property type="term" value="F:protein histidine kinase activity"/>
    <property type="evidence" value="ECO:0007669"/>
    <property type="project" value="UniProtKB-EC"/>
</dbReference>
<evidence type="ECO:0000256" key="5">
    <source>
        <dbReference type="ARBA" id="ARBA00022741"/>
    </source>
</evidence>
<dbReference type="Pfam" id="PF07568">
    <property type="entry name" value="HisKA_2"/>
    <property type="match status" value="1"/>
</dbReference>
<dbReference type="SUPFAM" id="SSF55781">
    <property type="entry name" value="GAF domain-like"/>
    <property type="match status" value="1"/>
</dbReference>
<keyword evidence="6" id="KW-0418">Kinase</keyword>
<name>A0A5C4R9I2_9RHOB</name>
<reference evidence="11 12" key="1">
    <citation type="submission" date="2019-06" db="EMBL/GenBank/DDBJ databases">
        <authorList>
            <person name="Li J."/>
        </authorList>
    </citation>
    <scope>NUCLEOTIDE SEQUENCE [LARGE SCALE GENOMIC DNA]</scope>
    <source>
        <strain evidence="11 12">CGMCC 1.8012</strain>
    </source>
</reference>
<dbReference type="InterPro" id="IPR011102">
    <property type="entry name" value="Sig_transdc_His_kinase_HWE"/>
</dbReference>
<feature type="domain" description="Histidine kinase/HSP90-like ATPase" evidence="9">
    <location>
        <begin position="305"/>
        <end position="403"/>
    </location>
</feature>
<evidence type="ECO:0000256" key="4">
    <source>
        <dbReference type="ARBA" id="ARBA00022679"/>
    </source>
</evidence>
<evidence type="ECO:0000313" key="11">
    <source>
        <dbReference type="EMBL" id="TNH40407.1"/>
    </source>
</evidence>
<dbReference type="EC" id="2.7.13.3" evidence="2"/>
<dbReference type="Gene3D" id="3.30.450.40">
    <property type="match status" value="1"/>
</dbReference>
<feature type="domain" description="Signal transduction histidine kinase HWE region" evidence="10">
    <location>
        <begin position="212"/>
        <end position="289"/>
    </location>
</feature>
<dbReference type="Pfam" id="PF02518">
    <property type="entry name" value="HATPase_c"/>
    <property type="match status" value="1"/>
</dbReference>
<dbReference type="PANTHER" id="PTHR41523">
    <property type="entry name" value="TWO-COMPONENT SYSTEM SENSOR PROTEIN"/>
    <property type="match status" value="1"/>
</dbReference>
<evidence type="ECO:0000313" key="12">
    <source>
        <dbReference type="Proteomes" id="UP000304880"/>
    </source>
</evidence>
<dbReference type="SMART" id="SM00387">
    <property type="entry name" value="HATPase_c"/>
    <property type="match status" value="1"/>
</dbReference>
<dbReference type="GO" id="GO:0005524">
    <property type="term" value="F:ATP binding"/>
    <property type="evidence" value="ECO:0007669"/>
    <property type="project" value="UniProtKB-KW"/>
</dbReference>
<dbReference type="AlphaFoldDB" id="A0A5C4R9I2"/>
<evidence type="ECO:0000256" key="6">
    <source>
        <dbReference type="ARBA" id="ARBA00022777"/>
    </source>
</evidence>